<keyword evidence="3" id="KW-1185">Reference proteome</keyword>
<dbReference type="InterPro" id="IPR027417">
    <property type="entry name" value="P-loop_NTPase"/>
</dbReference>
<dbReference type="RefSeq" id="WP_052477297.1">
    <property type="nucleotide sequence ID" value="NZ_JARTHD010000030.1"/>
</dbReference>
<feature type="domain" description="Helicase C-terminal" evidence="1">
    <location>
        <begin position="428"/>
        <end position="575"/>
    </location>
</feature>
<comment type="caution">
    <text evidence="2">The sequence shown here is derived from an EMBL/GenBank/DDBJ whole genome shotgun (WGS) entry which is preliminary data.</text>
</comment>
<dbReference type="Proteomes" id="UP000031982">
    <property type="component" value="Unassembled WGS sequence"/>
</dbReference>
<dbReference type="InterPro" id="IPR050742">
    <property type="entry name" value="Helicase_Restrict-Modif_Enz"/>
</dbReference>
<dbReference type="PANTHER" id="PTHR47396:SF1">
    <property type="entry name" value="ATP-DEPENDENT HELICASE IRC3-RELATED"/>
    <property type="match status" value="1"/>
</dbReference>
<dbReference type="Gene3D" id="3.40.50.300">
    <property type="entry name" value="P-loop containing nucleotide triphosphate hydrolases"/>
    <property type="match status" value="2"/>
</dbReference>
<organism evidence="2 3">
    <name type="scientific">Bacillus badius</name>
    <dbReference type="NCBI Taxonomy" id="1455"/>
    <lineage>
        <taxon>Bacteria</taxon>
        <taxon>Bacillati</taxon>
        <taxon>Bacillota</taxon>
        <taxon>Bacilli</taxon>
        <taxon>Bacillales</taxon>
        <taxon>Bacillaceae</taxon>
        <taxon>Pseudobacillus</taxon>
    </lineage>
</organism>
<dbReference type="InterPro" id="IPR001650">
    <property type="entry name" value="Helicase_C-like"/>
</dbReference>
<evidence type="ECO:0000259" key="1">
    <source>
        <dbReference type="PROSITE" id="PS51194"/>
    </source>
</evidence>
<gene>
    <name evidence="2" type="ORF">SD77_3925</name>
</gene>
<dbReference type="SMART" id="SM00487">
    <property type="entry name" value="DEXDc"/>
    <property type="match status" value="1"/>
</dbReference>
<evidence type="ECO:0000313" key="2">
    <source>
        <dbReference type="EMBL" id="KIL78814.1"/>
    </source>
</evidence>
<accession>A0ABR5AVN9</accession>
<name>A0ABR5AVN9_BACBA</name>
<reference evidence="2 3" key="1">
    <citation type="submission" date="2015-01" db="EMBL/GenBank/DDBJ databases">
        <title>Genome Assembly of Bacillus badius MTCC 1458.</title>
        <authorList>
            <person name="Verma A."/>
            <person name="Khatri I."/>
            <person name="Mual P."/>
            <person name="Subramanian S."/>
            <person name="Krishnamurthi S."/>
        </authorList>
    </citation>
    <scope>NUCLEOTIDE SEQUENCE [LARGE SCALE GENOMIC DNA]</scope>
    <source>
        <strain evidence="2 3">MTCC 1458</strain>
    </source>
</reference>
<protein>
    <submittedName>
        <fullName evidence="2">Type I restriction-modification system, restriction subunit R</fullName>
    </submittedName>
</protein>
<evidence type="ECO:0000313" key="3">
    <source>
        <dbReference type="Proteomes" id="UP000031982"/>
    </source>
</evidence>
<dbReference type="PROSITE" id="PS51194">
    <property type="entry name" value="HELICASE_CTER"/>
    <property type="match status" value="1"/>
</dbReference>
<dbReference type="SMART" id="SM00490">
    <property type="entry name" value="HELICc"/>
    <property type="match status" value="1"/>
</dbReference>
<dbReference type="InterPro" id="IPR014001">
    <property type="entry name" value="Helicase_ATP-bd"/>
</dbReference>
<sequence>MYITDNDIQIAVKRFSDTYQVKQELFEKLIGMEHMSLIRYQIEQVNQETFTCKKLLETIIRIKGPSLLSGSSEEVREIRRALLRKLPENELRSLYERNAIKGKNIQSVSYMPRALAQKQWKAGGKWPRDFIKTVGLPLCFSGFGLAKEESVPTIMDIEARKAVPPLAPYQLLIKEEMTSILSLEDDATRCIVSLPTGGGKTRVAVESFIDWMQPRFAEGRYMLWIAQSEELCEQAIACIADMWQEREFPESLRIYRYFGTHNIKPEDLIGGVVVASIQKIVRRLKNDENDEALDDILQLCGAMIVDEAHHAAAHSYQLLFERAREMTNGRLFAICGLTATPGRSGDETALLVNQFEARLLRPRFPDQRDYDEKPLKYFRDRGYLAKPIYRLMKDQRMMVVEEDKLDESGDLSTDMLRVLASDKARNQWIINTLLDVPSGSSTLVYACTVEHAEMLSMLINTAGRTAAVIAADTPKGLRRSMIEAFRKVQIEFLFNYGVLTTGFDAPKVDHLFLLRPTASEILYEQMVGRGLRGPLFGGTETCMIYDFSGNVTVHGQPLAYARFLEKWDISYKEERGGQPAANSV</sequence>
<proteinExistence type="predicted"/>
<dbReference type="PANTHER" id="PTHR47396">
    <property type="entry name" value="TYPE I RESTRICTION ENZYME ECOKI R PROTEIN"/>
    <property type="match status" value="1"/>
</dbReference>
<dbReference type="InterPro" id="IPR006935">
    <property type="entry name" value="Helicase/UvrB_N"/>
</dbReference>
<dbReference type="Pfam" id="PF00271">
    <property type="entry name" value="Helicase_C"/>
    <property type="match status" value="1"/>
</dbReference>
<dbReference type="SUPFAM" id="SSF52540">
    <property type="entry name" value="P-loop containing nucleoside triphosphate hydrolases"/>
    <property type="match status" value="1"/>
</dbReference>
<dbReference type="Pfam" id="PF04851">
    <property type="entry name" value="ResIII"/>
    <property type="match status" value="1"/>
</dbReference>
<dbReference type="EMBL" id="JXLP01000006">
    <property type="protein sequence ID" value="KIL78814.1"/>
    <property type="molecule type" value="Genomic_DNA"/>
</dbReference>